<reference evidence="2 3" key="1">
    <citation type="journal article" date="2018" name="Syst. Appl. Microbiol.">
        <title>Pseudomonas gallaeciensis sp. nov., isolated from crude-oil-contaminated intertidal sand samples after the Prestige oil spill.</title>
        <authorList>
            <person name="Mulet M."/>
            <person name="Sanchez D."/>
            <person name="Rodriguez A.C."/>
            <person name="Nogales B."/>
            <person name="Bosch R."/>
            <person name="Busquets A."/>
            <person name="Gomila M."/>
            <person name="Lalucat J."/>
            <person name="Garcia-Valdes E."/>
        </authorList>
    </citation>
    <scope>NUCLEOTIDE SEQUENCE [LARGE SCALE GENOMIC DNA]</scope>
    <source>
        <strain evidence="2 3">V113</strain>
    </source>
</reference>
<dbReference type="OrthoDB" id="6402309at2"/>
<keyword evidence="1" id="KW-0812">Transmembrane</keyword>
<comment type="caution">
    <text evidence="2">The sequence shown here is derived from an EMBL/GenBank/DDBJ whole genome shotgun (WGS) entry which is preliminary data.</text>
</comment>
<protein>
    <recommendedName>
        <fullName evidence="4">DUF1493 family protein</fullName>
    </recommendedName>
</protein>
<dbReference type="RefSeq" id="WP_118130147.1">
    <property type="nucleotide sequence ID" value="NZ_LMAZ01000002.1"/>
</dbReference>
<dbReference type="EMBL" id="LMAZ01000002">
    <property type="protein sequence ID" value="RGP55145.1"/>
    <property type="molecule type" value="Genomic_DNA"/>
</dbReference>
<feature type="transmembrane region" description="Helical" evidence="1">
    <location>
        <begin position="118"/>
        <end position="138"/>
    </location>
</feature>
<proteinExistence type="predicted"/>
<evidence type="ECO:0008006" key="4">
    <source>
        <dbReference type="Google" id="ProtNLM"/>
    </source>
</evidence>
<dbReference type="Proteomes" id="UP000265411">
    <property type="component" value="Unassembled WGS sequence"/>
</dbReference>
<gene>
    <name evidence="2" type="ORF">ASB58_08685</name>
</gene>
<dbReference type="Pfam" id="PF07377">
    <property type="entry name" value="DUF1493"/>
    <property type="match status" value="1"/>
</dbReference>
<keyword evidence="1" id="KW-1133">Transmembrane helix</keyword>
<evidence type="ECO:0000256" key="1">
    <source>
        <dbReference type="SAM" id="Phobius"/>
    </source>
</evidence>
<accession>A0A395R4V8</accession>
<keyword evidence="1" id="KW-0472">Membrane</keyword>
<sequence>MQVEAIYAFLEQTQGINRWKIKPESDLCNDLGIDGDDFFELEQAFAERFAVNMDAYRWYFHHGEEGWSIGALISPSPRQQVKHIPVTPEVLRQAVVAGYWPIRYPAHEVSDRTLESRINTACLLLMLGFVSLCVLHWLA</sequence>
<name>A0A395R4V8_9PSED</name>
<organism evidence="2 3">
    <name type="scientific">Pseudomonas abyssi</name>
    <dbReference type="NCBI Taxonomy" id="170540"/>
    <lineage>
        <taxon>Bacteria</taxon>
        <taxon>Pseudomonadati</taxon>
        <taxon>Pseudomonadota</taxon>
        <taxon>Gammaproteobacteria</taxon>
        <taxon>Pseudomonadales</taxon>
        <taxon>Pseudomonadaceae</taxon>
        <taxon>Pseudomonas</taxon>
    </lineage>
</organism>
<dbReference type="InterPro" id="IPR010862">
    <property type="entry name" value="DUF1493"/>
</dbReference>
<evidence type="ECO:0000313" key="3">
    <source>
        <dbReference type="Proteomes" id="UP000265411"/>
    </source>
</evidence>
<dbReference type="AlphaFoldDB" id="A0A395R4V8"/>
<evidence type="ECO:0000313" key="2">
    <source>
        <dbReference type="EMBL" id="RGP55145.1"/>
    </source>
</evidence>
<keyword evidence="3" id="KW-1185">Reference proteome</keyword>